<proteinExistence type="predicted"/>
<dbReference type="Proteomes" id="UP001205566">
    <property type="component" value="Unassembled WGS sequence"/>
</dbReference>
<evidence type="ECO:0000313" key="1">
    <source>
        <dbReference type="EMBL" id="MCQ3828951.1"/>
    </source>
</evidence>
<dbReference type="EMBL" id="JACASI010000014">
    <property type="protein sequence ID" value="MCQ3828951.1"/>
    <property type="molecule type" value="Genomic_DNA"/>
</dbReference>
<reference evidence="1" key="1">
    <citation type="thesis" date="2020" institute="Technische Universitat Dresden" country="Dresden, Germany">
        <title>The Agarolytic System of Microbulbifer elongatus PORT2, Isolated from Batu Karas, Pangandaran West Java Indonesia.</title>
        <authorList>
            <person name="Anggraeni S.R."/>
        </authorList>
    </citation>
    <scope>NUCLEOTIDE SEQUENCE</scope>
    <source>
        <strain evidence="1">PORT2</strain>
    </source>
</reference>
<gene>
    <name evidence="1" type="ORF">HXX02_05810</name>
</gene>
<organism evidence="1 2">
    <name type="scientific">Microbulbifer elongatus</name>
    <dbReference type="NCBI Taxonomy" id="86173"/>
    <lineage>
        <taxon>Bacteria</taxon>
        <taxon>Pseudomonadati</taxon>
        <taxon>Pseudomonadota</taxon>
        <taxon>Gammaproteobacteria</taxon>
        <taxon>Cellvibrionales</taxon>
        <taxon>Microbulbiferaceae</taxon>
        <taxon>Microbulbifer</taxon>
    </lineage>
</organism>
<keyword evidence="2" id="KW-1185">Reference proteome</keyword>
<sequence length="165" mass="18644">MNKAEVDNYCDSLPELVVDVPAEGMEIDMMLRPVEPENGTAQYWPFYEKCNPNELFGNMDFKFGGRGGKVVINLTLDLSAVPGRDLEFALSTNRKLDGILALSPDFKHQFKTTAKRVNGRYTELKIVIKDKENKPDNFNFLWLCEAVDGGMHFVSGDPRALIEPR</sequence>
<name>A0ABT1NYQ4_9GAMM</name>
<accession>A0ABT1NYQ4</accession>
<evidence type="ECO:0000313" key="2">
    <source>
        <dbReference type="Proteomes" id="UP001205566"/>
    </source>
</evidence>
<dbReference type="RefSeq" id="WP_255873767.1">
    <property type="nucleotide sequence ID" value="NZ_JACASI010000014.1"/>
</dbReference>
<protein>
    <submittedName>
        <fullName evidence="1">Uncharacterized protein</fullName>
    </submittedName>
</protein>
<comment type="caution">
    <text evidence="1">The sequence shown here is derived from an EMBL/GenBank/DDBJ whole genome shotgun (WGS) entry which is preliminary data.</text>
</comment>